<reference evidence="1 2" key="1">
    <citation type="submission" date="2022-04" db="EMBL/GenBank/DDBJ databases">
        <title>Chromosome-level reference genomes for two strains of Caenorhabditis briggsae: an improved platform for comparative genomics.</title>
        <authorList>
            <person name="Stevens L."/>
            <person name="Andersen E."/>
        </authorList>
    </citation>
    <scope>NUCLEOTIDE SEQUENCE [LARGE SCALE GENOMIC DNA]</scope>
    <source>
        <strain evidence="1">VX34</strain>
        <tissue evidence="1">Whole-organism</tissue>
    </source>
</reference>
<sequence>MLITSETRPEGERLSSRIFDSGTILKNSLKAAYSPIVSGPCSKCGNVVQQTTKVVAQQAEYHFSMISGAILDINSESKVSMFGYQWKIRGFAGRMMVGRQGHFVSWVRVLDHWYLVDDDQSEDRRRQAANIMILVFEEIL</sequence>
<dbReference type="Proteomes" id="UP000829354">
    <property type="component" value="Chromosome X"/>
</dbReference>
<keyword evidence="2" id="KW-1185">Reference proteome</keyword>
<evidence type="ECO:0000313" key="1">
    <source>
        <dbReference type="EMBL" id="UMM43562.1"/>
    </source>
</evidence>
<dbReference type="AlphaFoldDB" id="A0AAE9FIU0"/>
<evidence type="ECO:0008006" key="3">
    <source>
        <dbReference type="Google" id="ProtNLM"/>
    </source>
</evidence>
<protein>
    <recommendedName>
        <fullName evidence="3">USP domain-containing protein</fullName>
    </recommendedName>
</protein>
<evidence type="ECO:0000313" key="2">
    <source>
        <dbReference type="Proteomes" id="UP000829354"/>
    </source>
</evidence>
<organism evidence="1 2">
    <name type="scientific">Caenorhabditis briggsae</name>
    <dbReference type="NCBI Taxonomy" id="6238"/>
    <lineage>
        <taxon>Eukaryota</taxon>
        <taxon>Metazoa</taxon>
        <taxon>Ecdysozoa</taxon>
        <taxon>Nematoda</taxon>
        <taxon>Chromadorea</taxon>
        <taxon>Rhabditida</taxon>
        <taxon>Rhabditina</taxon>
        <taxon>Rhabditomorpha</taxon>
        <taxon>Rhabditoidea</taxon>
        <taxon>Rhabditidae</taxon>
        <taxon>Peloderinae</taxon>
        <taxon>Caenorhabditis</taxon>
    </lineage>
</organism>
<proteinExistence type="predicted"/>
<name>A0AAE9FIU0_CAEBR</name>
<gene>
    <name evidence="1" type="ORF">L5515_019024</name>
</gene>
<accession>A0AAE9FIU0</accession>
<dbReference type="EMBL" id="CP092625">
    <property type="protein sequence ID" value="UMM43562.1"/>
    <property type="molecule type" value="Genomic_DNA"/>
</dbReference>